<proteinExistence type="predicted"/>
<feature type="compositionally biased region" description="Basic and acidic residues" evidence="1">
    <location>
        <begin position="1"/>
        <end position="11"/>
    </location>
</feature>
<name>A0A5C4QBQ1_9ACTN</name>
<feature type="compositionally biased region" description="Basic and acidic residues" evidence="1">
    <location>
        <begin position="39"/>
        <end position="55"/>
    </location>
</feature>
<evidence type="ECO:0008006" key="5">
    <source>
        <dbReference type="Google" id="ProtNLM"/>
    </source>
</evidence>
<evidence type="ECO:0000313" key="4">
    <source>
        <dbReference type="Proteomes" id="UP000306145"/>
    </source>
</evidence>
<protein>
    <recommendedName>
        <fullName evidence="5">Septum formation initiator family protein</fullName>
    </recommendedName>
</protein>
<feature type="region of interest" description="Disordered" evidence="1">
    <location>
        <begin position="177"/>
        <end position="202"/>
    </location>
</feature>
<keyword evidence="2" id="KW-1133">Transmembrane helix</keyword>
<dbReference type="OrthoDB" id="3403609at2"/>
<evidence type="ECO:0000256" key="1">
    <source>
        <dbReference type="SAM" id="MobiDB-lite"/>
    </source>
</evidence>
<feature type="region of interest" description="Disordered" evidence="1">
    <location>
        <begin position="1"/>
        <end position="58"/>
    </location>
</feature>
<comment type="caution">
    <text evidence="3">The sequence shown here is derived from an EMBL/GenBank/DDBJ whole genome shotgun (WGS) entry which is preliminary data.</text>
</comment>
<keyword evidence="2" id="KW-0472">Membrane</keyword>
<keyword evidence="4" id="KW-1185">Reference proteome</keyword>
<sequence>MNIDKRDRRDVTGGGQRAPRSGGRTAAERAPRVGNGTPRIDRVNRQGEARARGAREFPTQGSAALRPVEKTGVAATARPPRLRVAPPAPVSVPRAPFAALIVVLVVGGVLGILAVNTKINENAFRLEKLQQQQARLDLEKQQLDKQIAEAEAPGNLTAEARRLGLVDAGEPGYVRLPDGKLPLGVPKPATGEPSVTSQGAGG</sequence>
<feature type="compositionally biased region" description="Polar residues" evidence="1">
    <location>
        <begin position="193"/>
        <end position="202"/>
    </location>
</feature>
<gene>
    <name evidence="3" type="ORF">FHG89_26675</name>
</gene>
<evidence type="ECO:0000256" key="2">
    <source>
        <dbReference type="SAM" id="Phobius"/>
    </source>
</evidence>
<evidence type="ECO:0000313" key="3">
    <source>
        <dbReference type="EMBL" id="TNH23625.1"/>
    </source>
</evidence>
<dbReference type="EMBL" id="VDFY01000234">
    <property type="protein sequence ID" value="TNH23625.1"/>
    <property type="molecule type" value="Genomic_DNA"/>
</dbReference>
<organism evidence="3 4">
    <name type="scientific">Micromonospora orduensis</name>
    <dbReference type="NCBI Taxonomy" id="1420891"/>
    <lineage>
        <taxon>Bacteria</taxon>
        <taxon>Bacillati</taxon>
        <taxon>Actinomycetota</taxon>
        <taxon>Actinomycetes</taxon>
        <taxon>Micromonosporales</taxon>
        <taxon>Micromonosporaceae</taxon>
        <taxon>Micromonospora</taxon>
    </lineage>
</organism>
<dbReference type="Proteomes" id="UP000306145">
    <property type="component" value="Unassembled WGS sequence"/>
</dbReference>
<dbReference type="RefSeq" id="WP_139587165.1">
    <property type="nucleotide sequence ID" value="NZ_JBHUYN010000026.1"/>
</dbReference>
<keyword evidence="2" id="KW-0812">Transmembrane</keyword>
<dbReference type="AlphaFoldDB" id="A0A5C4QBQ1"/>
<accession>A0A5C4QBQ1</accession>
<feature type="transmembrane region" description="Helical" evidence="2">
    <location>
        <begin position="95"/>
        <end position="115"/>
    </location>
</feature>
<reference evidence="3 4" key="1">
    <citation type="submission" date="2019-06" db="EMBL/GenBank/DDBJ databases">
        <title>Micromonospora ordensis sp. nov., isolated from deep marine sediment.</title>
        <authorList>
            <person name="Veyisoglu A."/>
            <person name="Carro L."/>
            <person name="Klenk H.-P."/>
            <person name="Sahin N."/>
        </authorList>
    </citation>
    <scope>NUCLEOTIDE SEQUENCE [LARGE SCALE GENOMIC DNA]</scope>
    <source>
        <strain evidence="3 4">S2509</strain>
    </source>
</reference>